<feature type="domain" description="Non-haem dioxygenase N-terminal" evidence="6">
    <location>
        <begin position="28"/>
        <end position="133"/>
    </location>
</feature>
<gene>
    <name evidence="7" type="ORF">L227DRAFT_547505</name>
</gene>
<dbReference type="Pfam" id="PF14226">
    <property type="entry name" value="DIOX_N"/>
    <property type="match status" value="1"/>
</dbReference>
<name>A0A5C2SBT1_9APHY</name>
<dbReference type="EMBL" id="ML122265">
    <property type="protein sequence ID" value="RPD60559.1"/>
    <property type="molecule type" value="Genomic_DNA"/>
</dbReference>
<dbReference type="OrthoDB" id="406156at2759"/>
<dbReference type="InterPro" id="IPR044861">
    <property type="entry name" value="IPNS-like_FE2OG_OXY"/>
</dbReference>
<evidence type="ECO:0000313" key="7">
    <source>
        <dbReference type="EMBL" id="RPD60559.1"/>
    </source>
</evidence>
<reference evidence="7" key="1">
    <citation type="journal article" date="2018" name="Genome Biol. Evol.">
        <title>Genomics and development of Lentinus tigrinus, a white-rot wood-decaying mushroom with dimorphic fruiting bodies.</title>
        <authorList>
            <person name="Wu B."/>
            <person name="Xu Z."/>
            <person name="Knudson A."/>
            <person name="Carlson A."/>
            <person name="Chen N."/>
            <person name="Kovaka S."/>
            <person name="LaButti K."/>
            <person name="Lipzen A."/>
            <person name="Pennachio C."/>
            <person name="Riley R."/>
            <person name="Schakwitz W."/>
            <person name="Umezawa K."/>
            <person name="Ohm R.A."/>
            <person name="Grigoriev I.V."/>
            <person name="Nagy L.G."/>
            <person name="Gibbons J."/>
            <person name="Hibbett D."/>
        </authorList>
    </citation>
    <scope>NUCLEOTIDE SEQUENCE [LARGE SCALE GENOMIC DNA]</scope>
    <source>
        <strain evidence="7">ALCF2SS1-6</strain>
    </source>
</reference>
<sequence>MPAVTIPPVPHYEPAPATEEELDWADFPTIDLSKTKTPEGRAELAPIVRDAMRTYGFLYVVNHGLTQAQNERMIDIADVPFTQVPEEEQKQFTSKIKEVGSYRGYKPRQFWTIDNGVKDQIEHYNMHRPIFEQQHPKALQPFLPEIRSFVDHNHYNVLHPILRLLALGLELPEETFVNMHNFDAQGETYVRFMKYYPRNEDDEVKTKNVWMKGHTDIGTISILWSQPVTALQILSPDGKWRYAKHIPNGLIVNAGDSMEMLSGGFYKATIHRVFQPPADQRGHTRLGLFYFSYADDDVKLVPCADSPVLQRVGITRKCADEDAPTMGVWRVARTKVYGVSETEKRDGRVEEQVVNGLVVRHYN</sequence>
<dbReference type="InterPro" id="IPR026992">
    <property type="entry name" value="DIOX_N"/>
</dbReference>
<feature type="domain" description="Isopenicillin N synthase-like Fe(2+) 2OG dioxygenase" evidence="5">
    <location>
        <begin position="192"/>
        <end position="277"/>
    </location>
</feature>
<evidence type="ECO:0000256" key="3">
    <source>
        <dbReference type="ARBA" id="ARBA00023002"/>
    </source>
</evidence>
<dbReference type="STRING" id="1328759.A0A5C2SBT1"/>
<keyword evidence="2" id="KW-0479">Metal-binding</keyword>
<dbReference type="PRINTS" id="PR00682">
    <property type="entry name" value="IPNSYNTHASE"/>
</dbReference>
<dbReference type="AlphaFoldDB" id="A0A5C2SBT1"/>
<dbReference type="Proteomes" id="UP000313359">
    <property type="component" value="Unassembled WGS sequence"/>
</dbReference>
<dbReference type="InterPro" id="IPR027443">
    <property type="entry name" value="IPNS-like_sf"/>
</dbReference>
<dbReference type="Pfam" id="PF03171">
    <property type="entry name" value="2OG-FeII_Oxy"/>
    <property type="match status" value="1"/>
</dbReference>
<dbReference type="PANTHER" id="PTHR10209:SF867">
    <property type="entry name" value="2-OXOGLUTARATE (2OG) AND FE(II)-DEPENDENT OXYGENASE SUPERFAMILY PROTEIN"/>
    <property type="match status" value="1"/>
</dbReference>
<keyword evidence="8" id="KW-1185">Reference proteome</keyword>
<proteinExistence type="inferred from homology"/>
<evidence type="ECO:0000313" key="8">
    <source>
        <dbReference type="Proteomes" id="UP000313359"/>
    </source>
</evidence>
<dbReference type="PANTHER" id="PTHR10209">
    <property type="entry name" value="OXIDOREDUCTASE, 2OG-FE II OXYGENASE FAMILY PROTEIN"/>
    <property type="match status" value="1"/>
</dbReference>
<evidence type="ECO:0000259" key="5">
    <source>
        <dbReference type="Pfam" id="PF03171"/>
    </source>
</evidence>
<accession>A0A5C2SBT1</accession>
<dbReference type="GO" id="GO:0046872">
    <property type="term" value="F:metal ion binding"/>
    <property type="evidence" value="ECO:0007669"/>
    <property type="project" value="UniProtKB-KW"/>
</dbReference>
<evidence type="ECO:0000259" key="6">
    <source>
        <dbReference type="Pfam" id="PF14226"/>
    </source>
</evidence>
<keyword evidence="4" id="KW-0408">Iron</keyword>
<evidence type="ECO:0000256" key="4">
    <source>
        <dbReference type="ARBA" id="ARBA00023004"/>
    </source>
</evidence>
<organism evidence="7 8">
    <name type="scientific">Lentinus tigrinus ALCF2SS1-6</name>
    <dbReference type="NCBI Taxonomy" id="1328759"/>
    <lineage>
        <taxon>Eukaryota</taxon>
        <taxon>Fungi</taxon>
        <taxon>Dikarya</taxon>
        <taxon>Basidiomycota</taxon>
        <taxon>Agaricomycotina</taxon>
        <taxon>Agaricomycetes</taxon>
        <taxon>Polyporales</taxon>
        <taxon>Polyporaceae</taxon>
        <taxon>Lentinus</taxon>
    </lineage>
</organism>
<dbReference type="SUPFAM" id="SSF51197">
    <property type="entry name" value="Clavaminate synthase-like"/>
    <property type="match status" value="1"/>
</dbReference>
<dbReference type="Gene3D" id="2.60.120.330">
    <property type="entry name" value="B-lactam Antibiotic, Isopenicillin N Synthase, Chain"/>
    <property type="match status" value="1"/>
</dbReference>
<comment type="similarity">
    <text evidence="1">Belongs to the iron/ascorbate-dependent oxidoreductase family.</text>
</comment>
<dbReference type="GO" id="GO:0016491">
    <property type="term" value="F:oxidoreductase activity"/>
    <property type="evidence" value="ECO:0007669"/>
    <property type="project" value="UniProtKB-KW"/>
</dbReference>
<evidence type="ECO:0000256" key="2">
    <source>
        <dbReference type="ARBA" id="ARBA00022723"/>
    </source>
</evidence>
<keyword evidence="3" id="KW-0560">Oxidoreductase</keyword>
<evidence type="ECO:0000256" key="1">
    <source>
        <dbReference type="ARBA" id="ARBA00008056"/>
    </source>
</evidence>
<protein>
    <submittedName>
        <fullName evidence="7">Clavaminate synthase-like protein</fullName>
    </submittedName>
</protein>